<dbReference type="PANTHER" id="PTHR12526:SF636">
    <property type="entry name" value="BLL3647 PROTEIN"/>
    <property type="match status" value="1"/>
</dbReference>
<feature type="coiled-coil region" evidence="1">
    <location>
        <begin position="532"/>
        <end position="598"/>
    </location>
</feature>
<dbReference type="InterPro" id="IPR028098">
    <property type="entry name" value="Glyco_trans_4-like_N"/>
</dbReference>
<dbReference type="SUPFAM" id="SSF53448">
    <property type="entry name" value="Nucleotide-diphospho-sugar transferases"/>
    <property type="match status" value="1"/>
</dbReference>
<dbReference type="Proteomes" id="UP000885931">
    <property type="component" value="Unassembled WGS sequence"/>
</dbReference>
<dbReference type="Pfam" id="PF00534">
    <property type="entry name" value="Glycos_transf_1"/>
    <property type="match status" value="1"/>
</dbReference>
<keyword evidence="1" id="KW-0175">Coiled coil</keyword>
<protein>
    <submittedName>
        <fullName evidence="4">Glycosyltransferase</fullName>
    </submittedName>
</protein>
<dbReference type="Gene3D" id="3.40.50.2000">
    <property type="entry name" value="Glycogen Phosphorylase B"/>
    <property type="match status" value="3"/>
</dbReference>
<evidence type="ECO:0000313" key="4">
    <source>
        <dbReference type="EMBL" id="HDM90624.1"/>
    </source>
</evidence>
<name>A0A7C0XBJ6_UNCW3</name>
<evidence type="ECO:0000256" key="1">
    <source>
        <dbReference type="SAM" id="Coils"/>
    </source>
</evidence>
<dbReference type="SUPFAM" id="SSF53756">
    <property type="entry name" value="UDP-Glycosyltransferase/glycogen phosphorylase"/>
    <property type="match status" value="2"/>
</dbReference>
<gene>
    <name evidence="4" type="ORF">ENG67_05410</name>
</gene>
<reference evidence="4" key="1">
    <citation type="journal article" date="2020" name="mSystems">
        <title>Genome- and Community-Level Interaction Insights into Carbon Utilization and Element Cycling Functions of Hydrothermarchaeota in Hydrothermal Sediment.</title>
        <authorList>
            <person name="Zhou Z."/>
            <person name="Liu Y."/>
            <person name="Xu W."/>
            <person name="Pan J."/>
            <person name="Luo Z.H."/>
            <person name="Li M."/>
        </authorList>
    </citation>
    <scope>NUCLEOTIDE SEQUENCE [LARGE SCALE GENOMIC DNA]</scope>
    <source>
        <strain evidence="4">HyVt-237</strain>
    </source>
</reference>
<sequence>DVLRDVGGFDPGLVYAQDYDLWFKVLAEHDMSILPEKLVYYRWHGGNLTYRATEATEKERAEVLMRGLQRVPLGRIFPILYEDRRPEVVARCKSKLLQKILENPPSNLEDLWRLLEEKFREFLAVYRPDHPRPLAASSPAPTPSDERMSIMLEVESLDKGGLERVVYNLAHRLTRQGHNVVVCCVERGGATAEKLLSEGIPVEVLPRQGKDKAYREVLQRYRVEVVNAHYSFFGGRLAWQRGIPFVQTVHNLYVWLDDSLSSPLRETDAFTFHYIAVSTDVKRYLVDRFKVSPHKVTVIFNGIDPDRMPLPSPQGRKRAREELGIAEDEKVLLCIGAYVRHKMHHVLLDAVGDLGQEQVRLIVAGSVVDPIYFSYLEGKSRALSGRVMLFKHREDVYKLYWAADVFVLPSLFEGFSMAMLEALYYGLPLVMTDIAGFKDVKAVSDVGIGVPPPYGEIVHLDPLKVQELSVSELEGFQRALSQAIRQILYDLPEWRRRVQTARDSFLATFDIASCFSKYETLMQKIRANSTFLSALQREREELLSELKASETAFEKLVRHLSDEVRYLEESLRREIAVKEELQRANKTIREERDHLRSQLETIYGSKGWKALMAYRKVREKVHNLVAKLAGRWRNLWIVNRIKRTRVGGAVYRKLKMARPAVSERDRRALQGILARHPECPIFVFAPIVNWDIPLFQRPHHLALQLAKRGILFFFCEPKRGEAFVAISERLYLCRCFELLLELPKPATFIFCSTDNFHDYSLMKNLIGAGHRVVYDYIDEIDEDISQIEIPSWVYDRHYQILRDEKFYVIATADRLYDEVRRNRQRRCALITNGVDYDHFRKAKGRRDWPERIRRIKEQGVIIGYYGALAKWFDFDLLKALARDREDFQFVLIGPDYDGSITRQDLTALPNVHWLGPVPYAELPLYASAFDVATIPFKINKITVATSPIKLFEYMALGLPIVTTPLPECQKYEGVLVAENKNGFLEKIDHALTLRNDKAYLSLLDRQAKENSWGRKAEQLLQFLQQ</sequence>
<dbReference type="Gene3D" id="3.90.550.10">
    <property type="entry name" value="Spore Coat Polysaccharide Biosynthesis Protein SpsA, Chain A"/>
    <property type="match status" value="1"/>
</dbReference>
<dbReference type="GO" id="GO:0016757">
    <property type="term" value="F:glycosyltransferase activity"/>
    <property type="evidence" value="ECO:0007669"/>
    <property type="project" value="InterPro"/>
</dbReference>
<dbReference type="AlphaFoldDB" id="A0A7C0XBJ6"/>
<proteinExistence type="predicted"/>
<dbReference type="PANTHER" id="PTHR12526">
    <property type="entry name" value="GLYCOSYLTRANSFERASE"/>
    <property type="match status" value="1"/>
</dbReference>
<comment type="caution">
    <text evidence="4">The sequence shown here is derived from an EMBL/GenBank/DDBJ whole genome shotgun (WGS) entry which is preliminary data.</text>
</comment>
<accession>A0A7C0XBJ6</accession>
<dbReference type="Pfam" id="PF13692">
    <property type="entry name" value="Glyco_trans_1_4"/>
    <property type="match status" value="1"/>
</dbReference>
<evidence type="ECO:0000259" key="3">
    <source>
        <dbReference type="Pfam" id="PF13439"/>
    </source>
</evidence>
<dbReference type="Pfam" id="PF13439">
    <property type="entry name" value="Glyco_transf_4"/>
    <property type="match status" value="1"/>
</dbReference>
<organism evidence="4">
    <name type="scientific">candidate division WOR-3 bacterium</name>
    <dbReference type="NCBI Taxonomy" id="2052148"/>
    <lineage>
        <taxon>Bacteria</taxon>
        <taxon>Bacteria division WOR-3</taxon>
    </lineage>
</organism>
<dbReference type="EMBL" id="DRBW01000202">
    <property type="protein sequence ID" value="HDM90624.1"/>
    <property type="molecule type" value="Genomic_DNA"/>
</dbReference>
<dbReference type="InterPro" id="IPR029044">
    <property type="entry name" value="Nucleotide-diphossugar_trans"/>
</dbReference>
<dbReference type="CDD" id="cd03801">
    <property type="entry name" value="GT4_PimA-like"/>
    <property type="match status" value="1"/>
</dbReference>
<evidence type="ECO:0000259" key="2">
    <source>
        <dbReference type="Pfam" id="PF00534"/>
    </source>
</evidence>
<feature type="non-terminal residue" evidence="4">
    <location>
        <position position="1"/>
    </location>
</feature>
<feature type="domain" description="Glycosyl transferase family 1" evidence="2">
    <location>
        <begin position="316"/>
        <end position="447"/>
    </location>
</feature>
<feature type="domain" description="Glycosyltransferase subfamily 4-like N-terminal" evidence="3">
    <location>
        <begin position="160"/>
        <end position="307"/>
    </location>
</feature>
<dbReference type="InterPro" id="IPR001296">
    <property type="entry name" value="Glyco_trans_1"/>
</dbReference>